<reference evidence="1 2" key="1">
    <citation type="submission" date="2019-02" db="EMBL/GenBank/DDBJ databases">
        <title>Sequencing the genomes of 1000 actinobacteria strains.</title>
        <authorList>
            <person name="Klenk H.-P."/>
        </authorList>
    </citation>
    <scope>NUCLEOTIDE SEQUENCE [LARGE SCALE GENOMIC DNA]</scope>
    <source>
        <strain evidence="1 2">DSM 45162</strain>
    </source>
</reference>
<gene>
    <name evidence="1" type="ORF">EV385_4107</name>
</gene>
<dbReference type="Proteomes" id="UP000292564">
    <property type="component" value="Unassembled WGS sequence"/>
</dbReference>
<dbReference type="RefSeq" id="WP_130510892.1">
    <property type="nucleotide sequence ID" value="NZ_SHKY01000001.1"/>
</dbReference>
<comment type="caution">
    <text evidence="1">The sequence shown here is derived from an EMBL/GenBank/DDBJ whole genome shotgun (WGS) entry which is preliminary data.</text>
</comment>
<organism evidence="1 2">
    <name type="scientific">Krasilnikovia cinnamomea</name>
    <dbReference type="NCBI Taxonomy" id="349313"/>
    <lineage>
        <taxon>Bacteria</taxon>
        <taxon>Bacillati</taxon>
        <taxon>Actinomycetota</taxon>
        <taxon>Actinomycetes</taxon>
        <taxon>Micromonosporales</taxon>
        <taxon>Micromonosporaceae</taxon>
        <taxon>Krasilnikovia</taxon>
    </lineage>
</organism>
<dbReference type="AlphaFoldDB" id="A0A4Q7ZPK0"/>
<sequence length="202" mass="21437">MTRQCTLPSTREQAQHALILLGAPTPPRLVVEVHAALFDSDLSVPGLARLLRQEEREHEEGARRPYLICPGLDADLAPASGLVTLSTWPVAHRLALPAAARADHLTRVVRVAEFVAAAPRPTPGATLLLRRLADTVPGGAEAHDVLDPAALATAARAALTDRRLAAAVAAEQPVREAAAARADSLDERQRLFGLGPRPRGRG</sequence>
<proteinExistence type="predicted"/>
<evidence type="ECO:0000313" key="2">
    <source>
        <dbReference type="Proteomes" id="UP000292564"/>
    </source>
</evidence>
<evidence type="ECO:0000313" key="1">
    <source>
        <dbReference type="EMBL" id="RZU52259.1"/>
    </source>
</evidence>
<name>A0A4Q7ZPK0_9ACTN</name>
<dbReference type="OrthoDB" id="8443433at2"/>
<keyword evidence="2" id="KW-1185">Reference proteome</keyword>
<dbReference type="EMBL" id="SHKY01000001">
    <property type="protein sequence ID" value="RZU52259.1"/>
    <property type="molecule type" value="Genomic_DNA"/>
</dbReference>
<accession>A0A4Q7ZPK0</accession>
<protein>
    <submittedName>
        <fullName evidence="1">Uncharacterized protein</fullName>
    </submittedName>
</protein>